<dbReference type="AlphaFoldDB" id="A0A164MKZ3"/>
<keyword evidence="1" id="KW-0812">Transmembrane</keyword>
<dbReference type="Proteomes" id="UP000076722">
    <property type="component" value="Unassembled WGS sequence"/>
</dbReference>
<feature type="transmembrane region" description="Helical" evidence="1">
    <location>
        <begin position="80"/>
        <end position="100"/>
    </location>
</feature>
<evidence type="ECO:0000256" key="1">
    <source>
        <dbReference type="SAM" id="Phobius"/>
    </source>
</evidence>
<keyword evidence="1" id="KW-1133">Transmembrane helix</keyword>
<evidence type="ECO:0000313" key="2">
    <source>
        <dbReference type="EMBL" id="KZS86812.1"/>
    </source>
</evidence>
<sequence>MRRTENCFRQTTCSIRCTAGSGVLSELSSGFPTAYFVLGNQRAKGAPWRLTACFSMWASTSVFFVPTIHCPACEFSLSPAFLVILILVLVRHLSSLLQLLHSISITIPRSTCTLRSPTFTSAVVLGDQHNARIMECYRDQDMFDMAWGIQKENWVDAEISAFGVLLCSSSIHIRRRHR</sequence>
<reference evidence="2 3" key="1">
    <citation type="journal article" date="2016" name="Mol. Biol. Evol.">
        <title>Comparative Genomics of Early-Diverging Mushroom-Forming Fungi Provides Insights into the Origins of Lignocellulose Decay Capabilities.</title>
        <authorList>
            <person name="Nagy L.G."/>
            <person name="Riley R."/>
            <person name="Tritt A."/>
            <person name="Adam C."/>
            <person name="Daum C."/>
            <person name="Floudas D."/>
            <person name="Sun H."/>
            <person name="Yadav J.S."/>
            <person name="Pangilinan J."/>
            <person name="Larsson K.H."/>
            <person name="Matsuura K."/>
            <person name="Barry K."/>
            <person name="Labutti K."/>
            <person name="Kuo R."/>
            <person name="Ohm R.A."/>
            <person name="Bhattacharya S.S."/>
            <person name="Shirouzu T."/>
            <person name="Yoshinaga Y."/>
            <person name="Martin F.M."/>
            <person name="Grigoriev I.V."/>
            <person name="Hibbett D.S."/>
        </authorList>
    </citation>
    <scope>NUCLEOTIDE SEQUENCE [LARGE SCALE GENOMIC DNA]</scope>
    <source>
        <strain evidence="2 3">HHB9708</strain>
    </source>
</reference>
<feature type="transmembrane region" description="Helical" evidence="1">
    <location>
        <begin position="48"/>
        <end position="68"/>
    </location>
</feature>
<organism evidence="2 3">
    <name type="scientific">Sistotremastrum niveocremeum HHB9708</name>
    <dbReference type="NCBI Taxonomy" id="1314777"/>
    <lineage>
        <taxon>Eukaryota</taxon>
        <taxon>Fungi</taxon>
        <taxon>Dikarya</taxon>
        <taxon>Basidiomycota</taxon>
        <taxon>Agaricomycotina</taxon>
        <taxon>Agaricomycetes</taxon>
        <taxon>Sistotremastrales</taxon>
        <taxon>Sistotremastraceae</taxon>
        <taxon>Sertulicium</taxon>
        <taxon>Sertulicium niveocremeum</taxon>
    </lineage>
</organism>
<keyword evidence="3" id="KW-1185">Reference proteome</keyword>
<proteinExistence type="predicted"/>
<keyword evidence="1" id="KW-0472">Membrane</keyword>
<dbReference type="EMBL" id="KV419467">
    <property type="protein sequence ID" value="KZS86812.1"/>
    <property type="molecule type" value="Genomic_DNA"/>
</dbReference>
<name>A0A164MKZ3_9AGAM</name>
<evidence type="ECO:0000313" key="3">
    <source>
        <dbReference type="Proteomes" id="UP000076722"/>
    </source>
</evidence>
<protein>
    <submittedName>
        <fullName evidence="2">Uncharacterized protein</fullName>
    </submittedName>
</protein>
<gene>
    <name evidence="2" type="ORF">SISNIDRAFT_461479</name>
</gene>
<accession>A0A164MKZ3</accession>